<dbReference type="Proteomes" id="UP000051256">
    <property type="component" value="Unassembled WGS sequence"/>
</dbReference>
<dbReference type="GO" id="GO:0003677">
    <property type="term" value="F:DNA binding"/>
    <property type="evidence" value="ECO:0007669"/>
    <property type="project" value="UniProtKB-KW"/>
</dbReference>
<dbReference type="STRING" id="1423802.FC56_GL000312"/>
<evidence type="ECO:0000256" key="1">
    <source>
        <dbReference type="ARBA" id="ARBA00023125"/>
    </source>
</evidence>
<dbReference type="EMBL" id="AYZR01000008">
    <property type="protein sequence ID" value="KRM93596.1"/>
    <property type="molecule type" value="Genomic_DNA"/>
</dbReference>
<dbReference type="PANTHER" id="PTHR46558:SF11">
    <property type="entry name" value="HTH-TYPE TRANSCRIPTIONAL REGULATOR XRE"/>
    <property type="match status" value="1"/>
</dbReference>
<evidence type="ECO:0000313" key="4">
    <source>
        <dbReference type="Proteomes" id="UP000051256"/>
    </source>
</evidence>
<feature type="domain" description="HTH cro/C1-type" evidence="2">
    <location>
        <begin position="7"/>
        <end position="61"/>
    </location>
</feature>
<dbReference type="SMART" id="SM00530">
    <property type="entry name" value="HTH_XRE"/>
    <property type="match status" value="1"/>
</dbReference>
<evidence type="ECO:0000313" key="3">
    <source>
        <dbReference type="EMBL" id="KRM93596.1"/>
    </source>
</evidence>
<sequence>MSNTNRLSELRKKENLSQSALAKIAGVTPQSISLYEKGQREPKIKTWNKLADYFNVSVSYLMGIDEESDYYDNKTMAKKIAKLFEPEKKTPKELGEMYQQDLDYFTKFYNNLLENKKFDQLETISRFFDVVKKAYK</sequence>
<comment type="caution">
    <text evidence="3">The sequence shown here is derived from an EMBL/GenBank/DDBJ whole genome shotgun (WGS) entry which is preliminary data.</text>
</comment>
<dbReference type="PANTHER" id="PTHR46558">
    <property type="entry name" value="TRACRIPTIONAL REGULATORY PROTEIN-RELATED-RELATED"/>
    <property type="match status" value="1"/>
</dbReference>
<keyword evidence="1" id="KW-0238">DNA-binding</keyword>
<reference evidence="3 4" key="1">
    <citation type="journal article" date="2015" name="Genome Announc.">
        <title>Expanding the biotechnology potential of lactobacilli through comparative genomics of 213 strains and associated genera.</title>
        <authorList>
            <person name="Sun Z."/>
            <person name="Harris H.M."/>
            <person name="McCann A."/>
            <person name="Guo C."/>
            <person name="Argimon S."/>
            <person name="Zhang W."/>
            <person name="Yang X."/>
            <person name="Jeffery I.B."/>
            <person name="Cooney J.C."/>
            <person name="Kagawa T.F."/>
            <person name="Liu W."/>
            <person name="Song Y."/>
            <person name="Salvetti E."/>
            <person name="Wrobel A."/>
            <person name="Rasinkangas P."/>
            <person name="Parkhill J."/>
            <person name="Rea M.C."/>
            <person name="O'Sullivan O."/>
            <person name="Ritari J."/>
            <person name="Douillard F.P."/>
            <person name="Paul Ross R."/>
            <person name="Yang R."/>
            <person name="Briner A.E."/>
            <person name="Felis G.E."/>
            <person name="de Vos W.M."/>
            <person name="Barrangou R."/>
            <person name="Klaenhammer T.R."/>
            <person name="Caufield P.W."/>
            <person name="Cui Y."/>
            <person name="Zhang H."/>
            <person name="O'Toole P.W."/>
        </authorList>
    </citation>
    <scope>NUCLEOTIDE SEQUENCE [LARGE SCALE GENOMIC DNA]</scope>
    <source>
        <strain evidence="3 4">DSM 24302</strain>
    </source>
</reference>
<dbReference type="InterPro" id="IPR001387">
    <property type="entry name" value="Cro/C1-type_HTH"/>
</dbReference>
<dbReference type="PATRIC" id="fig|1423802.4.peg.321"/>
<keyword evidence="4" id="KW-1185">Reference proteome</keyword>
<proteinExistence type="predicted"/>
<dbReference type="Gene3D" id="1.10.260.40">
    <property type="entry name" value="lambda repressor-like DNA-binding domains"/>
    <property type="match status" value="1"/>
</dbReference>
<gene>
    <name evidence="3" type="ORF">FC56_GL000312</name>
</gene>
<name>A0A0R2D0T4_9LACO</name>
<accession>A0A0R2D0T4</accession>
<dbReference type="RefSeq" id="WP_056978167.1">
    <property type="nucleotide sequence ID" value="NZ_AYZR01000008.1"/>
</dbReference>
<dbReference type="PROSITE" id="PS50943">
    <property type="entry name" value="HTH_CROC1"/>
    <property type="match status" value="1"/>
</dbReference>
<dbReference type="InterPro" id="IPR010982">
    <property type="entry name" value="Lambda_DNA-bd_dom_sf"/>
</dbReference>
<organism evidence="3 4">
    <name type="scientific">Lentilactobacillus senioris DSM 24302 = JCM 17472</name>
    <dbReference type="NCBI Taxonomy" id="1423802"/>
    <lineage>
        <taxon>Bacteria</taxon>
        <taxon>Bacillati</taxon>
        <taxon>Bacillota</taxon>
        <taxon>Bacilli</taxon>
        <taxon>Lactobacillales</taxon>
        <taxon>Lactobacillaceae</taxon>
        <taxon>Lentilactobacillus</taxon>
    </lineage>
</organism>
<evidence type="ECO:0000259" key="2">
    <source>
        <dbReference type="PROSITE" id="PS50943"/>
    </source>
</evidence>
<protein>
    <recommendedName>
        <fullName evidence="2">HTH cro/C1-type domain-containing protein</fullName>
    </recommendedName>
</protein>
<dbReference type="AlphaFoldDB" id="A0A0R2D0T4"/>
<dbReference type="CDD" id="cd00093">
    <property type="entry name" value="HTH_XRE"/>
    <property type="match status" value="1"/>
</dbReference>
<dbReference type="SUPFAM" id="SSF47413">
    <property type="entry name" value="lambda repressor-like DNA-binding domains"/>
    <property type="match status" value="1"/>
</dbReference>
<dbReference type="Pfam" id="PF01381">
    <property type="entry name" value="HTH_3"/>
    <property type="match status" value="1"/>
</dbReference>